<evidence type="ECO:0000259" key="2">
    <source>
        <dbReference type="PROSITE" id="PS50181"/>
    </source>
</evidence>
<dbReference type="InterPro" id="IPR036047">
    <property type="entry name" value="F-box-like_dom_sf"/>
</dbReference>
<gene>
    <name evidence="3" type="ORF">FA13DRAFT_1406933</name>
</gene>
<dbReference type="Gene3D" id="1.20.1280.50">
    <property type="match status" value="1"/>
</dbReference>
<dbReference type="PROSITE" id="PS50181">
    <property type="entry name" value="FBOX"/>
    <property type="match status" value="1"/>
</dbReference>
<feature type="region of interest" description="Disordered" evidence="1">
    <location>
        <begin position="25"/>
        <end position="66"/>
    </location>
</feature>
<accession>A0A4Y7SP19</accession>
<proteinExistence type="predicted"/>
<name>A0A4Y7SP19_COPMI</name>
<dbReference type="SUPFAM" id="SSF81383">
    <property type="entry name" value="F-box domain"/>
    <property type="match status" value="1"/>
</dbReference>
<sequence>MRATQHPMFLLSTFTSLSSMATHRVLSTSPPVGSPTPKPTVGQVDSVDDAQSPGGQNRIPKRKGRRDEILFQQSKRQKNATVEWAQEQPRDLSSLPCMPSDVIHKVLGHLSVVDLIGLSQVSPSFRRTLITEVDDLWRRALNQAGVPEPPGSMTCQRWASLLLVPECESCRVMKVPKEDVDWLIRKRVCRCCKLANLVGPGDPWFKTDFDCDEEMLEYIPHTNCRPFSREKTKLYWNGDIHEISPKWEALSKGANTPGGRREFEKWKKGRIEYVKSCSETVATAEERANSWNGVQDHTARAINLTPVKANSKRERTAGKSVDHTLSAAKETFARAVLLVLMQTPQKLILELEPYFDRRPRPMAVELKGSRKNTRGPILSYVSNTTLFSFCTISICPLVDPPKDGAVLPSDFCPVSPNLKWTKRSRGRSLTAHALLLKFPSLVVSYISERVQAAAHSTTVEDLTCGHGLTAEEVDTALNLAKNVFKCESSDSERVVHIMCGRSSITNHQCLPRRKNTELHPRHPESDARCNVVLHQAASEVSSMLVGLAGLDPTAATMAEMDELDPRFAIVRTEIPGWWTTHYFVFTWREALTFFGNYQKLLAPSSFRLATSEELAASKEHRSITLGTAKAWSCNYCQDFFMQETAETACAVRAHLKERHGMVAPRIHEDYVVHPSCWSRLEDPCPIPLKTETSQYKCLLCHSERRWDLPGMRYHAVSE</sequence>
<feature type="domain" description="F-box" evidence="2">
    <location>
        <begin position="92"/>
        <end position="140"/>
    </location>
</feature>
<dbReference type="OrthoDB" id="2322499at2759"/>
<dbReference type="InterPro" id="IPR001810">
    <property type="entry name" value="F-box_dom"/>
</dbReference>
<dbReference type="Pfam" id="PF00646">
    <property type="entry name" value="F-box"/>
    <property type="match status" value="1"/>
</dbReference>
<evidence type="ECO:0000313" key="4">
    <source>
        <dbReference type="Proteomes" id="UP000298030"/>
    </source>
</evidence>
<protein>
    <recommendedName>
        <fullName evidence="2">F-box domain-containing protein</fullName>
    </recommendedName>
</protein>
<dbReference type="Proteomes" id="UP000298030">
    <property type="component" value="Unassembled WGS sequence"/>
</dbReference>
<dbReference type="CDD" id="cd09917">
    <property type="entry name" value="F-box_SF"/>
    <property type="match status" value="1"/>
</dbReference>
<evidence type="ECO:0000313" key="3">
    <source>
        <dbReference type="EMBL" id="TEB23595.1"/>
    </source>
</evidence>
<reference evidence="3 4" key="1">
    <citation type="journal article" date="2019" name="Nat. Ecol. Evol.">
        <title>Megaphylogeny resolves global patterns of mushroom evolution.</title>
        <authorList>
            <person name="Varga T."/>
            <person name="Krizsan K."/>
            <person name="Foldi C."/>
            <person name="Dima B."/>
            <person name="Sanchez-Garcia M."/>
            <person name="Sanchez-Ramirez S."/>
            <person name="Szollosi G.J."/>
            <person name="Szarkandi J.G."/>
            <person name="Papp V."/>
            <person name="Albert L."/>
            <person name="Andreopoulos W."/>
            <person name="Angelini C."/>
            <person name="Antonin V."/>
            <person name="Barry K.W."/>
            <person name="Bougher N.L."/>
            <person name="Buchanan P."/>
            <person name="Buyck B."/>
            <person name="Bense V."/>
            <person name="Catcheside P."/>
            <person name="Chovatia M."/>
            <person name="Cooper J."/>
            <person name="Damon W."/>
            <person name="Desjardin D."/>
            <person name="Finy P."/>
            <person name="Geml J."/>
            <person name="Haridas S."/>
            <person name="Hughes K."/>
            <person name="Justo A."/>
            <person name="Karasinski D."/>
            <person name="Kautmanova I."/>
            <person name="Kiss B."/>
            <person name="Kocsube S."/>
            <person name="Kotiranta H."/>
            <person name="LaButti K.M."/>
            <person name="Lechner B.E."/>
            <person name="Liimatainen K."/>
            <person name="Lipzen A."/>
            <person name="Lukacs Z."/>
            <person name="Mihaltcheva S."/>
            <person name="Morgado L.N."/>
            <person name="Niskanen T."/>
            <person name="Noordeloos M.E."/>
            <person name="Ohm R.A."/>
            <person name="Ortiz-Santana B."/>
            <person name="Ovrebo C."/>
            <person name="Racz N."/>
            <person name="Riley R."/>
            <person name="Savchenko A."/>
            <person name="Shiryaev A."/>
            <person name="Soop K."/>
            <person name="Spirin V."/>
            <person name="Szebenyi C."/>
            <person name="Tomsovsky M."/>
            <person name="Tulloss R.E."/>
            <person name="Uehling J."/>
            <person name="Grigoriev I.V."/>
            <person name="Vagvolgyi C."/>
            <person name="Papp T."/>
            <person name="Martin F.M."/>
            <person name="Miettinen O."/>
            <person name="Hibbett D.S."/>
            <person name="Nagy L.G."/>
        </authorList>
    </citation>
    <scope>NUCLEOTIDE SEQUENCE [LARGE SCALE GENOMIC DNA]</scope>
    <source>
        <strain evidence="3 4">FP101781</strain>
    </source>
</reference>
<dbReference type="EMBL" id="QPFP01000076">
    <property type="protein sequence ID" value="TEB23595.1"/>
    <property type="molecule type" value="Genomic_DNA"/>
</dbReference>
<evidence type="ECO:0000256" key="1">
    <source>
        <dbReference type="SAM" id="MobiDB-lite"/>
    </source>
</evidence>
<organism evidence="3 4">
    <name type="scientific">Coprinellus micaceus</name>
    <name type="common">Glistening ink-cap mushroom</name>
    <name type="synonym">Coprinus micaceus</name>
    <dbReference type="NCBI Taxonomy" id="71717"/>
    <lineage>
        <taxon>Eukaryota</taxon>
        <taxon>Fungi</taxon>
        <taxon>Dikarya</taxon>
        <taxon>Basidiomycota</taxon>
        <taxon>Agaricomycotina</taxon>
        <taxon>Agaricomycetes</taxon>
        <taxon>Agaricomycetidae</taxon>
        <taxon>Agaricales</taxon>
        <taxon>Agaricineae</taxon>
        <taxon>Psathyrellaceae</taxon>
        <taxon>Coprinellus</taxon>
    </lineage>
</organism>
<keyword evidence="4" id="KW-1185">Reference proteome</keyword>
<comment type="caution">
    <text evidence="3">The sequence shown here is derived from an EMBL/GenBank/DDBJ whole genome shotgun (WGS) entry which is preliminary data.</text>
</comment>
<dbReference type="AlphaFoldDB" id="A0A4Y7SP19"/>